<evidence type="ECO:0000313" key="2">
    <source>
        <dbReference type="EMBL" id="KAL3320310.1"/>
    </source>
</evidence>
<feature type="compositionally biased region" description="Basic and acidic residues" evidence="1">
    <location>
        <begin position="378"/>
        <end position="400"/>
    </location>
</feature>
<protein>
    <submittedName>
        <fullName evidence="2">Uncharacterized protein</fullName>
    </submittedName>
</protein>
<feature type="compositionally biased region" description="Basic and acidic residues" evidence="1">
    <location>
        <begin position="28"/>
        <end position="41"/>
    </location>
</feature>
<dbReference type="AlphaFoldDB" id="A0ABD2QL96"/>
<feature type="compositionally biased region" description="Basic and acidic residues" evidence="1">
    <location>
        <begin position="407"/>
        <end position="419"/>
    </location>
</feature>
<accession>A0ABD2QL96</accession>
<gene>
    <name evidence="2" type="ORF">Ciccas_001005</name>
</gene>
<organism evidence="2 3">
    <name type="scientific">Cichlidogyrus casuarinus</name>
    <dbReference type="NCBI Taxonomy" id="1844966"/>
    <lineage>
        <taxon>Eukaryota</taxon>
        <taxon>Metazoa</taxon>
        <taxon>Spiralia</taxon>
        <taxon>Lophotrochozoa</taxon>
        <taxon>Platyhelminthes</taxon>
        <taxon>Monogenea</taxon>
        <taxon>Monopisthocotylea</taxon>
        <taxon>Dactylogyridea</taxon>
        <taxon>Ancyrocephalidae</taxon>
        <taxon>Cichlidogyrus</taxon>
    </lineage>
</organism>
<evidence type="ECO:0000313" key="3">
    <source>
        <dbReference type="Proteomes" id="UP001626550"/>
    </source>
</evidence>
<feature type="compositionally biased region" description="Basic and acidic residues" evidence="1">
    <location>
        <begin position="339"/>
        <end position="350"/>
    </location>
</feature>
<feature type="compositionally biased region" description="Basic and acidic residues" evidence="1">
    <location>
        <begin position="302"/>
        <end position="323"/>
    </location>
</feature>
<feature type="region of interest" description="Disordered" evidence="1">
    <location>
        <begin position="339"/>
        <end position="419"/>
    </location>
</feature>
<feature type="compositionally biased region" description="Basic and acidic residues" evidence="1">
    <location>
        <begin position="204"/>
        <end position="217"/>
    </location>
</feature>
<keyword evidence="3" id="KW-1185">Reference proteome</keyword>
<feature type="compositionally biased region" description="Polar residues" evidence="1">
    <location>
        <begin position="285"/>
        <end position="294"/>
    </location>
</feature>
<dbReference type="EMBL" id="JBJKFK010000061">
    <property type="protein sequence ID" value="KAL3320310.1"/>
    <property type="molecule type" value="Genomic_DNA"/>
</dbReference>
<dbReference type="Proteomes" id="UP001626550">
    <property type="component" value="Unassembled WGS sequence"/>
</dbReference>
<name>A0ABD2QL96_9PLAT</name>
<feature type="region of interest" description="Disordered" evidence="1">
    <location>
        <begin position="84"/>
        <end position="119"/>
    </location>
</feature>
<comment type="caution">
    <text evidence="2">The sequence shown here is derived from an EMBL/GenBank/DDBJ whole genome shotgun (WGS) entry which is preliminary data.</text>
</comment>
<evidence type="ECO:0000256" key="1">
    <source>
        <dbReference type="SAM" id="MobiDB-lite"/>
    </source>
</evidence>
<feature type="region of interest" description="Disordered" evidence="1">
    <location>
        <begin position="28"/>
        <end position="72"/>
    </location>
</feature>
<feature type="compositionally biased region" description="Basic and acidic residues" evidence="1">
    <location>
        <begin position="63"/>
        <end position="72"/>
    </location>
</feature>
<feature type="compositionally biased region" description="Polar residues" evidence="1">
    <location>
        <begin position="53"/>
        <end position="62"/>
    </location>
</feature>
<proteinExistence type="predicted"/>
<feature type="region of interest" description="Disordered" evidence="1">
    <location>
        <begin position="147"/>
        <end position="323"/>
    </location>
</feature>
<reference evidence="2 3" key="1">
    <citation type="submission" date="2024-11" db="EMBL/GenBank/DDBJ databases">
        <title>Adaptive evolution of stress response genes in parasites aligns with host niche diversity.</title>
        <authorList>
            <person name="Hahn C."/>
            <person name="Resl P."/>
        </authorList>
    </citation>
    <scope>NUCLEOTIDE SEQUENCE [LARGE SCALE GENOMIC DNA]</scope>
    <source>
        <strain evidence="2">EGGRZ-B1_66</strain>
        <tissue evidence="2">Body</tissue>
    </source>
</reference>
<sequence length="419" mass="48174">MLTNYKTLVSLARKFEVLSSDEDPYRYVDRNESFLKGERPKKTTARPPRSRSESNLQTTQQAETKRNQNVIEEKLDFKKLRQHWSSKSKEVSPPKAPVQYTLKQGELPPEGRYYPPIADRPRVPLKVPVYPARKDVSQTDDDTVVLRRPGGILETSSNRRPRSLPDYSKLQHELPDQDDPTEPYMDLDSLVLKNTEPVQHKKRMSVEREEGIRKEISEASPVPAPEYEYAESSSPFDPRDTHVYDNLQPIADKHRSPFTEGSKTVRKTSSRTENYQQMKEETRKYNQQQVTRNSKFGPVPYKKSDTHEYDFSGDRHTKTREELSKSLAALDEKLKKVQSFDRNEISKEAPKFTPSLGESDRKKRLQVIEDASSAAKPKPKDTSRDFESMNKDRVPNREGTDSGDESPPSKRCGEQGDGV</sequence>